<dbReference type="Proteomes" id="UP001232148">
    <property type="component" value="Unassembled WGS sequence"/>
</dbReference>
<dbReference type="EMBL" id="MU842924">
    <property type="protein sequence ID" value="KAK2026010.1"/>
    <property type="molecule type" value="Genomic_DNA"/>
</dbReference>
<evidence type="ECO:0000313" key="4">
    <source>
        <dbReference type="Proteomes" id="UP001232148"/>
    </source>
</evidence>
<organism evidence="3 4">
    <name type="scientific">Colletotrichum zoysiae</name>
    <dbReference type="NCBI Taxonomy" id="1216348"/>
    <lineage>
        <taxon>Eukaryota</taxon>
        <taxon>Fungi</taxon>
        <taxon>Dikarya</taxon>
        <taxon>Ascomycota</taxon>
        <taxon>Pezizomycotina</taxon>
        <taxon>Sordariomycetes</taxon>
        <taxon>Hypocreomycetidae</taxon>
        <taxon>Glomerellales</taxon>
        <taxon>Glomerellaceae</taxon>
        <taxon>Colletotrichum</taxon>
        <taxon>Colletotrichum graminicola species complex</taxon>
    </lineage>
</organism>
<keyword evidence="2" id="KW-0732">Signal</keyword>
<name>A0AAD9M1K0_9PEZI</name>
<keyword evidence="4" id="KW-1185">Reference proteome</keyword>
<evidence type="ECO:0000313" key="3">
    <source>
        <dbReference type="EMBL" id="KAK2026010.1"/>
    </source>
</evidence>
<proteinExistence type="predicted"/>
<feature type="region of interest" description="Disordered" evidence="1">
    <location>
        <begin position="282"/>
        <end position="306"/>
    </location>
</feature>
<comment type="caution">
    <text evidence="3">The sequence shown here is derived from an EMBL/GenBank/DDBJ whole genome shotgun (WGS) entry which is preliminary data.</text>
</comment>
<evidence type="ECO:0000256" key="2">
    <source>
        <dbReference type="SAM" id="SignalP"/>
    </source>
</evidence>
<dbReference type="AlphaFoldDB" id="A0AAD9M1K0"/>
<reference evidence="3" key="1">
    <citation type="submission" date="2021-06" db="EMBL/GenBank/DDBJ databases">
        <title>Comparative genomics, transcriptomics and evolutionary studies reveal genomic signatures of adaptation to plant cell wall in hemibiotrophic fungi.</title>
        <authorList>
            <consortium name="DOE Joint Genome Institute"/>
            <person name="Baroncelli R."/>
            <person name="Diaz J.F."/>
            <person name="Benocci T."/>
            <person name="Peng M."/>
            <person name="Battaglia E."/>
            <person name="Haridas S."/>
            <person name="Andreopoulos W."/>
            <person name="Labutti K."/>
            <person name="Pangilinan J."/>
            <person name="Floch G.L."/>
            <person name="Makela M.R."/>
            <person name="Henrissat B."/>
            <person name="Grigoriev I.V."/>
            <person name="Crouch J.A."/>
            <person name="De Vries R.P."/>
            <person name="Sukno S.A."/>
            <person name="Thon M.R."/>
        </authorList>
    </citation>
    <scope>NUCLEOTIDE SEQUENCE</scope>
    <source>
        <strain evidence="3">MAFF235873</strain>
    </source>
</reference>
<protein>
    <submittedName>
        <fullName evidence="3">Uncharacterized protein</fullName>
    </submittedName>
</protein>
<sequence>MEAEKEELPVPSCSLLLFLLLPDVGRGIRGRDAPARSGRQTRAEHGPERFRGSLHTYIHTYIHTYTVGYKQILTGAMAISPCPRPWLHGPSDAGTRLGISWLGPGRVFAKQSQASSSRGKWLKWSGCGSNAYIPPPSPKGPRPTFAKRRQCQNARFRLAFLVIRSQAGLVYMRPLTNNDRCRWWHASYKATTTTTTSLPGRRVLGDLIKPSSNRSRALVSAASASGPGEGAEAARLVVVVFIFVYRSQSTQEIGAHKVSRHFLDCLLSPICQDGRDMGLRPHVTAPHRNPSPHGPMACLYQSGRRE</sequence>
<evidence type="ECO:0000256" key="1">
    <source>
        <dbReference type="SAM" id="MobiDB-lite"/>
    </source>
</evidence>
<feature type="chain" id="PRO_5042234245" evidence="2">
    <location>
        <begin position="28"/>
        <end position="306"/>
    </location>
</feature>
<feature type="signal peptide" evidence="2">
    <location>
        <begin position="1"/>
        <end position="27"/>
    </location>
</feature>
<gene>
    <name evidence="3" type="ORF">LX32DRAFT_38270</name>
</gene>
<accession>A0AAD9M1K0</accession>